<dbReference type="Pfam" id="PF00067">
    <property type="entry name" value="p450"/>
    <property type="match status" value="1"/>
</dbReference>
<dbReference type="PRINTS" id="PR00463">
    <property type="entry name" value="EP450I"/>
</dbReference>
<dbReference type="InterPro" id="IPR017972">
    <property type="entry name" value="Cyt_P450_CS"/>
</dbReference>
<dbReference type="InterPro" id="IPR047146">
    <property type="entry name" value="Cyt_P450_E_CYP52_fungi"/>
</dbReference>
<dbReference type="STRING" id="93625.A0A409WYP6"/>
<keyword evidence="10" id="KW-1133">Transmembrane helix</keyword>
<dbReference type="Gene3D" id="1.10.630.10">
    <property type="entry name" value="Cytochrome P450"/>
    <property type="match status" value="1"/>
</dbReference>
<evidence type="ECO:0000256" key="4">
    <source>
        <dbReference type="ARBA" id="ARBA00022723"/>
    </source>
</evidence>
<evidence type="ECO:0000256" key="6">
    <source>
        <dbReference type="ARBA" id="ARBA00023004"/>
    </source>
</evidence>
<dbReference type="PANTHER" id="PTHR24287:SF1">
    <property type="entry name" value="P450, PUTATIVE (EUROFUNG)-RELATED"/>
    <property type="match status" value="1"/>
</dbReference>
<name>A0A409WYP6_PSICY</name>
<keyword evidence="3 8" id="KW-0349">Heme</keyword>
<keyword evidence="5 9" id="KW-0560">Oxidoreductase</keyword>
<dbReference type="InterPro" id="IPR002401">
    <property type="entry name" value="Cyt_P450_E_grp-I"/>
</dbReference>
<dbReference type="InParanoid" id="A0A409WYP6"/>
<dbReference type="GO" id="GO:0005506">
    <property type="term" value="F:iron ion binding"/>
    <property type="evidence" value="ECO:0007669"/>
    <property type="project" value="InterPro"/>
</dbReference>
<dbReference type="PROSITE" id="PS00086">
    <property type="entry name" value="CYTOCHROME_P450"/>
    <property type="match status" value="1"/>
</dbReference>
<feature type="transmembrane region" description="Helical" evidence="10">
    <location>
        <begin position="18"/>
        <end position="39"/>
    </location>
</feature>
<organism evidence="11 12">
    <name type="scientific">Psilocybe cyanescens</name>
    <dbReference type="NCBI Taxonomy" id="93625"/>
    <lineage>
        <taxon>Eukaryota</taxon>
        <taxon>Fungi</taxon>
        <taxon>Dikarya</taxon>
        <taxon>Basidiomycota</taxon>
        <taxon>Agaricomycotina</taxon>
        <taxon>Agaricomycetes</taxon>
        <taxon>Agaricomycetidae</taxon>
        <taxon>Agaricales</taxon>
        <taxon>Agaricineae</taxon>
        <taxon>Strophariaceae</taxon>
        <taxon>Psilocybe</taxon>
    </lineage>
</organism>
<evidence type="ECO:0000313" key="11">
    <source>
        <dbReference type="EMBL" id="PPQ83645.1"/>
    </source>
</evidence>
<sequence length="591" mass="67406">MEPIPLRSTMIIAPGPLYIFKLLPFFFGPPAVVLAILRFDAVFLEHSVPTWLYITAGLLARPLLSIFQRYYTRYVVAKAAAASGAFVLPHVEEKRPGFAGLSLMSAFIKDLKTGYPGDLILKWKETYGNAYQLRLVSDNRIITFEPDHFKAILATQFESFGKGSPILFSQMKSLLGIGVFNTDGPMWKFHRTMTRPFFTRDRISDFDIFEDHADRALKLAKDRLAEGHAVDIQDLTSRFTLDSATQYLFGHDVQSLSAGLPYSPESKVQNSSEYVNHPSNVFADAFLTAQIQVAHRSRMGPNWPMGEFWGDKIAPLRKTLEEFIERPLRQALDEKKQKELRGGKVDEEGETLLSNLVQETQDFEVLKDEMINLLVAGRDTTSTTLTYAFYMLAEHPEIAQRLRKEILDVIGPTARPTYENLRDMKYMRAFVNEVLRLYPPVMAMEPVILTSRTPGSKPYYVPKHTSVFHMQRRTDLWGPDALQFDPDRFLDERVHKYLTPNPYIFLPFNAGPRICLGQQFALQEASFFLVKLLQQFTNFRLAPDAQPEDSKPPASWAFDGGRKATEKIRPAMHLTLFVKGGLWGRMDEVKV</sequence>
<dbReference type="AlphaFoldDB" id="A0A409WYP6"/>
<comment type="similarity">
    <text evidence="2 9">Belongs to the cytochrome P450 family.</text>
</comment>
<evidence type="ECO:0008006" key="13">
    <source>
        <dbReference type="Google" id="ProtNLM"/>
    </source>
</evidence>
<keyword evidence="10" id="KW-0472">Membrane</keyword>
<dbReference type="PANTHER" id="PTHR24287">
    <property type="entry name" value="P450, PUTATIVE (EUROFUNG)-RELATED"/>
    <property type="match status" value="1"/>
</dbReference>
<dbReference type="PRINTS" id="PR00385">
    <property type="entry name" value="P450"/>
</dbReference>
<dbReference type="GO" id="GO:0004497">
    <property type="term" value="F:monooxygenase activity"/>
    <property type="evidence" value="ECO:0007669"/>
    <property type="project" value="UniProtKB-KW"/>
</dbReference>
<keyword evidence="12" id="KW-1185">Reference proteome</keyword>
<dbReference type="GO" id="GO:0016705">
    <property type="term" value="F:oxidoreductase activity, acting on paired donors, with incorporation or reduction of molecular oxygen"/>
    <property type="evidence" value="ECO:0007669"/>
    <property type="project" value="InterPro"/>
</dbReference>
<comment type="caution">
    <text evidence="11">The sequence shown here is derived from an EMBL/GenBank/DDBJ whole genome shotgun (WGS) entry which is preliminary data.</text>
</comment>
<evidence type="ECO:0000256" key="9">
    <source>
        <dbReference type="RuleBase" id="RU000461"/>
    </source>
</evidence>
<dbReference type="InterPro" id="IPR001128">
    <property type="entry name" value="Cyt_P450"/>
</dbReference>
<dbReference type="InterPro" id="IPR036396">
    <property type="entry name" value="Cyt_P450_sf"/>
</dbReference>
<evidence type="ECO:0000256" key="2">
    <source>
        <dbReference type="ARBA" id="ARBA00010617"/>
    </source>
</evidence>
<evidence type="ECO:0000256" key="3">
    <source>
        <dbReference type="ARBA" id="ARBA00022617"/>
    </source>
</evidence>
<keyword evidence="7 9" id="KW-0503">Monooxygenase</keyword>
<evidence type="ECO:0000256" key="10">
    <source>
        <dbReference type="SAM" id="Phobius"/>
    </source>
</evidence>
<evidence type="ECO:0000256" key="5">
    <source>
        <dbReference type="ARBA" id="ARBA00023002"/>
    </source>
</evidence>
<dbReference type="OrthoDB" id="1470350at2759"/>
<feature type="binding site" description="axial binding residue" evidence="8">
    <location>
        <position position="515"/>
    </location>
    <ligand>
        <name>heme</name>
        <dbReference type="ChEBI" id="CHEBI:30413"/>
    </ligand>
    <ligandPart>
        <name>Fe</name>
        <dbReference type="ChEBI" id="CHEBI:18248"/>
    </ligandPart>
</feature>
<feature type="transmembrane region" description="Helical" evidence="10">
    <location>
        <begin position="51"/>
        <end position="71"/>
    </location>
</feature>
<comment type="cofactor">
    <cofactor evidence="1 8">
        <name>heme</name>
        <dbReference type="ChEBI" id="CHEBI:30413"/>
    </cofactor>
</comment>
<evidence type="ECO:0000256" key="1">
    <source>
        <dbReference type="ARBA" id="ARBA00001971"/>
    </source>
</evidence>
<keyword evidence="10" id="KW-0812">Transmembrane</keyword>
<reference evidence="11 12" key="1">
    <citation type="journal article" date="2018" name="Evol. Lett.">
        <title>Horizontal gene cluster transfer increased hallucinogenic mushroom diversity.</title>
        <authorList>
            <person name="Reynolds H.T."/>
            <person name="Vijayakumar V."/>
            <person name="Gluck-Thaler E."/>
            <person name="Korotkin H.B."/>
            <person name="Matheny P.B."/>
            <person name="Slot J.C."/>
        </authorList>
    </citation>
    <scope>NUCLEOTIDE SEQUENCE [LARGE SCALE GENOMIC DNA]</scope>
    <source>
        <strain evidence="11 12">2631</strain>
    </source>
</reference>
<keyword evidence="6 8" id="KW-0408">Iron</keyword>
<dbReference type="GO" id="GO:0020037">
    <property type="term" value="F:heme binding"/>
    <property type="evidence" value="ECO:0007669"/>
    <property type="project" value="InterPro"/>
</dbReference>
<dbReference type="EMBL" id="NHYD01002993">
    <property type="protein sequence ID" value="PPQ83645.1"/>
    <property type="molecule type" value="Genomic_DNA"/>
</dbReference>
<dbReference type="Proteomes" id="UP000283269">
    <property type="component" value="Unassembled WGS sequence"/>
</dbReference>
<evidence type="ECO:0000256" key="8">
    <source>
        <dbReference type="PIRSR" id="PIRSR602401-1"/>
    </source>
</evidence>
<dbReference type="SUPFAM" id="SSF48264">
    <property type="entry name" value="Cytochrome P450"/>
    <property type="match status" value="1"/>
</dbReference>
<accession>A0A409WYP6</accession>
<evidence type="ECO:0000256" key="7">
    <source>
        <dbReference type="ARBA" id="ARBA00023033"/>
    </source>
</evidence>
<proteinExistence type="inferred from homology"/>
<keyword evidence="4 8" id="KW-0479">Metal-binding</keyword>
<evidence type="ECO:0000313" key="12">
    <source>
        <dbReference type="Proteomes" id="UP000283269"/>
    </source>
</evidence>
<protein>
    <recommendedName>
        <fullName evidence="13">Cytochrome P450 monooxygenase pc-3</fullName>
    </recommendedName>
</protein>
<gene>
    <name evidence="11" type="ORF">CVT25_006251</name>
</gene>